<feature type="chain" id="PRO_5041342005" evidence="2">
    <location>
        <begin position="18"/>
        <end position="308"/>
    </location>
</feature>
<comment type="caution">
    <text evidence="3">The sequence shown here is derived from an EMBL/GenBank/DDBJ whole genome shotgun (WGS) entry which is preliminary data.</text>
</comment>
<feature type="region of interest" description="Disordered" evidence="1">
    <location>
        <begin position="125"/>
        <end position="144"/>
    </location>
</feature>
<dbReference type="Proteomes" id="UP001176961">
    <property type="component" value="Unassembled WGS sequence"/>
</dbReference>
<proteinExistence type="predicted"/>
<gene>
    <name evidence="3" type="ORF">CYNAS_LOCUS2236</name>
</gene>
<keyword evidence="2" id="KW-0732">Signal</keyword>
<accession>A0AA36DMD7</accession>
<protein>
    <submittedName>
        <fullName evidence="3">Uncharacterized protein</fullName>
    </submittedName>
</protein>
<organism evidence="3 4">
    <name type="scientific">Cylicocyclus nassatus</name>
    <name type="common">Nematode worm</name>
    <dbReference type="NCBI Taxonomy" id="53992"/>
    <lineage>
        <taxon>Eukaryota</taxon>
        <taxon>Metazoa</taxon>
        <taxon>Ecdysozoa</taxon>
        <taxon>Nematoda</taxon>
        <taxon>Chromadorea</taxon>
        <taxon>Rhabditida</taxon>
        <taxon>Rhabditina</taxon>
        <taxon>Rhabditomorpha</taxon>
        <taxon>Strongyloidea</taxon>
        <taxon>Strongylidae</taxon>
        <taxon>Cylicocyclus</taxon>
    </lineage>
</organism>
<evidence type="ECO:0000313" key="3">
    <source>
        <dbReference type="EMBL" id="CAJ0590253.1"/>
    </source>
</evidence>
<evidence type="ECO:0000256" key="2">
    <source>
        <dbReference type="SAM" id="SignalP"/>
    </source>
</evidence>
<evidence type="ECO:0000313" key="4">
    <source>
        <dbReference type="Proteomes" id="UP001176961"/>
    </source>
</evidence>
<evidence type="ECO:0000256" key="1">
    <source>
        <dbReference type="SAM" id="MobiDB-lite"/>
    </source>
</evidence>
<feature type="signal peptide" evidence="2">
    <location>
        <begin position="1"/>
        <end position="17"/>
    </location>
</feature>
<feature type="region of interest" description="Disordered" evidence="1">
    <location>
        <begin position="66"/>
        <end position="90"/>
    </location>
</feature>
<feature type="compositionally biased region" description="Basic and acidic residues" evidence="1">
    <location>
        <begin position="134"/>
        <end position="144"/>
    </location>
</feature>
<sequence length="308" mass="35167">MSFIVGLLLATITCIRTSPIHYEVAPLRTKRDNENVTTTMATFTVERLDAPIERIEIRLIDENSTNTVLEQPPAADLGHDGAASTQLDGSATANSIDTNVVGSADQYDVRYKKVEYVSDVILTRQDETPTELTPKPDHADDTEDNTVRGEYAHDEATAAANFPRPEPRTWMVTQNPAVDDDIDVLPPEAEENSSDDEYEPVEECLLNRAELPLKTVQRLTEQARKLGKLIRTRNRLQQQYCINREQPQLNDEFRLCPIWRNEKKVHNYQLMRIKYCADYSKWPNASKLMSTYGDNLNLYETLYAFQKP</sequence>
<dbReference type="AlphaFoldDB" id="A0AA36DMD7"/>
<name>A0AA36DMD7_CYLNA</name>
<reference evidence="3" key="1">
    <citation type="submission" date="2023-07" db="EMBL/GenBank/DDBJ databases">
        <authorList>
            <consortium name="CYATHOMIX"/>
        </authorList>
    </citation>
    <scope>NUCLEOTIDE SEQUENCE</scope>
    <source>
        <strain evidence="3">N/A</strain>
    </source>
</reference>
<dbReference type="EMBL" id="CATQJL010000001">
    <property type="protein sequence ID" value="CAJ0590253.1"/>
    <property type="molecule type" value="Genomic_DNA"/>
</dbReference>
<keyword evidence="4" id="KW-1185">Reference proteome</keyword>